<feature type="domain" description="WW" evidence="3">
    <location>
        <begin position="18"/>
        <end position="45"/>
    </location>
</feature>
<dbReference type="Gene3D" id="1.10.10.440">
    <property type="entry name" value="FF domain"/>
    <property type="match status" value="1"/>
</dbReference>
<dbReference type="PROSITE" id="PS01159">
    <property type="entry name" value="WW_DOMAIN_1"/>
    <property type="match status" value="1"/>
</dbReference>
<protein>
    <recommendedName>
        <fullName evidence="3">WW domain-containing protein</fullName>
    </recommendedName>
</protein>
<feature type="compositionally biased region" description="Polar residues" evidence="2">
    <location>
        <begin position="140"/>
        <end position="153"/>
    </location>
</feature>
<dbReference type="InterPro" id="IPR002713">
    <property type="entry name" value="FF_domain"/>
</dbReference>
<feature type="compositionally biased region" description="Polar residues" evidence="2">
    <location>
        <begin position="160"/>
        <end position="169"/>
    </location>
</feature>
<evidence type="ECO:0000259" key="3">
    <source>
        <dbReference type="PROSITE" id="PS50020"/>
    </source>
</evidence>
<evidence type="ECO:0000313" key="4">
    <source>
        <dbReference type="EMBL" id="KAK1936342.1"/>
    </source>
</evidence>
<dbReference type="SUPFAM" id="SSF51045">
    <property type="entry name" value="WW domain"/>
    <property type="match status" value="1"/>
</dbReference>
<dbReference type="AlphaFoldDB" id="A0AAD9GDF0"/>
<dbReference type="Proteomes" id="UP001195914">
    <property type="component" value="Unassembled WGS sequence"/>
</dbReference>
<dbReference type="Pfam" id="PF00397">
    <property type="entry name" value="WW"/>
    <property type="match status" value="1"/>
</dbReference>
<dbReference type="InterPro" id="IPR001202">
    <property type="entry name" value="WW_dom"/>
</dbReference>
<organism evidence="4 5">
    <name type="scientific">Babesia divergens</name>
    <dbReference type="NCBI Taxonomy" id="32595"/>
    <lineage>
        <taxon>Eukaryota</taxon>
        <taxon>Sar</taxon>
        <taxon>Alveolata</taxon>
        <taxon>Apicomplexa</taxon>
        <taxon>Aconoidasida</taxon>
        <taxon>Piroplasmida</taxon>
        <taxon>Babesiidae</taxon>
        <taxon>Babesia</taxon>
    </lineage>
</organism>
<evidence type="ECO:0000313" key="5">
    <source>
        <dbReference type="Proteomes" id="UP001195914"/>
    </source>
</evidence>
<dbReference type="InterPro" id="IPR036517">
    <property type="entry name" value="FF_domain_sf"/>
</dbReference>
<dbReference type="Gene3D" id="2.20.70.10">
    <property type="match status" value="1"/>
</dbReference>
<dbReference type="GO" id="GO:0070063">
    <property type="term" value="F:RNA polymerase binding"/>
    <property type="evidence" value="ECO:0007669"/>
    <property type="project" value="InterPro"/>
</dbReference>
<feature type="region of interest" description="Disordered" evidence="2">
    <location>
        <begin position="140"/>
        <end position="200"/>
    </location>
</feature>
<dbReference type="GO" id="GO:0003712">
    <property type="term" value="F:transcription coregulator activity"/>
    <property type="evidence" value="ECO:0007669"/>
    <property type="project" value="TreeGrafter"/>
</dbReference>
<evidence type="ECO:0000256" key="2">
    <source>
        <dbReference type="SAM" id="MobiDB-lite"/>
    </source>
</evidence>
<dbReference type="GO" id="GO:0005634">
    <property type="term" value="C:nucleus"/>
    <property type="evidence" value="ECO:0007669"/>
    <property type="project" value="TreeGrafter"/>
</dbReference>
<reference evidence="4" key="2">
    <citation type="submission" date="2021-05" db="EMBL/GenBank/DDBJ databases">
        <authorList>
            <person name="Pain A."/>
        </authorList>
    </citation>
    <scope>NUCLEOTIDE SEQUENCE</scope>
    <source>
        <strain evidence="4">1802A</strain>
    </source>
</reference>
<gene>
    <name evidence="4" type="ORF">X943_002860</name>
</gene>
<dbReference type="CDD" id="cd00201">
    <property type="entry name" value="WW"/>
    <property type="match status" value="1"/>
</dbReference>
<dbReference type="PANTHER" id="PTHR15377">
    <property type="entry name" value="TRANSCRIPTION ELONGATION REGULATOR 1"/>
    <property type="match status" value="1"/>
</dbReference>
<accession>A0AAD9GDF0</accession>
<keyword evidence="5" id="KW-1185">Reference proteome</keyword>
<keyword evidence="1" id="KW-0677">Repeat</keyword>
<dbReference type="SMART" id="SM00456">
    <property type="entry name" value="WW"/>
    <property type="match status" value="1"/>
</dbReference>
<comment type="caution">
    <text evidence="4">The sequence shown here is derived from an EMBL/GenBank/DDBJ whole genome shotgun (WGS) entry which is preliminary data.</text>
</comment>
<dbReference type="PROSITE" id="PS50020">
    <property type="entry name" value="WW_DOMAIN_2"/>
    <property type="match status" value="1"/>
</dbReference>
<reference evidence="4" key="1">
    <citation type="journal article" date="2014" name="Nucleic Acids Res.">
        <title>The evolutionary dynamics of variant antigen genes in Babesia reveal a history of genomic innovation underlying host-parasite interaction.</title>
        <authorList>
            <person name="Jackson A.P."/>
            <person name="Otto T.D."/>
            <person name="Darby A."/>
            <person name="Ramaprasad A."/>
            <person name="Xia D."/>
            <person name="Echaide I.E."/>
            <person name="Farber M."/>
            <person name="Gahlot S."/>
            <person name="Gamble J."/>
            <person name="Gupta D."/>
            <person name="Gupta Y."/>
            <person name="Jackson L."/>
            <person name="Malandrin L."/>
            <person name="Malas T.B."/>
            <person name="Moussa E."/>
            <person name="Nair M."/>
            <person name="Reid A.J."/>
            <person name="Sanders M."/>
            <person name="Sharma J."/>
            <person name="Tracey A."/>
            <person name="Quail M.A."/>
            <person name="Weir W."/>
            <person name="Wastling J.M."/>
            <person name="Hall N."/>
            <person name="Willadsen P."/>
            <person name="Lingelbach K."/>
            <person name="Shiels B."/>
            <person name="Tait A."/>
            <person name="Berriman M."/>
            <person name="Allred D.R."/>
            <person name="Pain A."/>
        </authorList>
    </citation>
    <scope>NUCLEOTIDE SEQUENCE</scope>
    <source>
        <strain evidence="4">1802A</strain>
    </source>
</reference>
<dbReference type="Pfam" id="PF01846">
    <property type="entry name" value="FF"/>
    <property type="match status" value="1"/>
</dbReference>
<proteinExistence type="predicted"/>
<sequence length="392" mass="45885">MGGEGVPVKWERLGETIWYKVETSTKRVYYYNCASQESQWERPEVAIPEPTTEEPHTLESAESSANDIAAYKALIKELKLPPSVTFNSALPRLVFDDRFRRIPQSQRRQLFDKIRRELVKESSRTLREISKDYMNREFTPESTKVVGQNTSRLNGEKTSKYSNSSNQTDATRRKRYAPASEGRGRARRRPKSTHRERARQDMATEMARTAFLSLLHEKVKMPFTEGEIEPIDESLILGDPRSQSQFLRDRERTYLEFVSDFLVSRIALFEERLSSLSNDHLNTPIEKILDTRLFEHLPRSQLSQSLHWWRMSEKSELVDSFKILLRQTLCYAEGTPEDNLARAAQQLSHDKRYQRMECIPDERDRLILDRLSLRRITAIEGPCYPRYMSTQP</sequence>
<evidence type="ECO:0000256" key="1">
    <source>
        <dbReference type="ARBA" id="ARBA00022737"/>
    </source>
</evidence>
<name>A0AAD9GDF0_BABDI</name>
<dbReference type="InterPro" id="IPR045148">
    <property type="entry name" value="TCRG1-like"/>
</dbReference>
<dbReference type="InterPro" id="IPR036020">
    <property type="entry name" value="WW_dom_sf"/>
</dbReference>
<feature type="region of interest" description="Disordered" evidence="2">
    <location>
        <begin position="42"/>
        <end position="63"/>
    </location>
</feature>
<dbReference type="PANTHER" id="PTHR15377:SF3">
    <property type="entry name" value="WW DOMAIN-CONTAINING PROTEIN"/>
    <property type="match status" value="1"/>
</dbReference>
<dbReference type="SUPFAM" id="SSF81698">
    <property type="entry name" value="FF domain"/>
    <property type="match status" value="1"/>
</dbReference>
<dbReference type="EMBL" id="JAHBMH010000044">
    <property type="protein sequence ID" value="KAK1936342.1"/>
    <property type="molecule type" value="Genomic_DNA"/>
</dbReference>